<protein>
    <submittedName>
        <fullName evidence="7">M20/M25/M40 family metallo-hydrolase</fullName>
    </submittedName>
</protein>
<name>A0ABR7T272_HELCL</name>
<gene>
    <name evidence="7" type="ORF">H1S01_10195</name>
</gene>
<dbReference type="InterPro" id="IPR036264">
    <property type="entry name" value="Bact_exopeptidase_dim_dom"/>
</dbReference>
<keyword evidence="2" id="KW-0479">Metal-binding</keyword>
<dbReference type="InterPro" id="IPR011650">
    <property type="entry name" value="Peptidase_M20_dimer"/>
</dbReference>
<reference evidence="7 8" key="1">
    <citation type="submission" date="2020-07" db="EMBL/GenBank/DDBJ databases">
        <title>Draft whole-genome sequence of Heliobacterium chlorum DSM 3682, type strain.</title>
        <authorList>
            <person name="Kyndt J.A."/>
            <person name="Meyer T.E."/>
            <person name="Imhoff J.F."/>
        </authorList>
    </citation>
    <scope>NUCLEOTIDE SEQUENCE [LARGE SCALE GENOMIC DNA]</scope>
    <source>
        <strain evidence="7 8">DSM 3682</strain>
    </source>
</reference>
<dbReference type="RefSeq" id="WP_188040232.1">
    <property type="nucleotide sequence ID" value="NZ_JACVHF010000009.1"/>
</dbReference>
<evidence type="ECO:0000313" key="8">
    <source>
        <dbReference type="Proteomes" id="UP000617402"/>
    </source>
</evidence>
<evidence type="ECO:0000313" key="7">
    <source>
        <dbReference type="EMBL" id="MBC9784879.1"/>
    </source>
</evidence>
<evidence type="ECO:0000256" key="1">
    <source>
        <dbReference type="ARBA" id="ARBA00001947"/>
    </source>
</evidence>
<evidence type="ECO:0000259" key="6">
    <source>
        <dbReference type="Pfam" id="PF07687"/>
    </source>
</evidence>
<dbReference type="Gene3D" id="3.40.630.10">
    <property type="entry name" value="Zn peptidases"/>
    <property type="match status" value="1"/>
</dbReference>
<dbReference type="InterPro" id="IPR002933">
    <property type="entry name" value="Peptidase_M20"/>
</dbReference>
<dbReference type="SUPFAM" id="SSF53187">
    <property type="entry name" value="Zn-dependent exopeptidases"/>
    <property type="match status" value="1"/>
</dbReference>
<dbReference type="InterPro" id="IPR010162">
    <property type="entry name" value="PepT-like"/>
</dbReference>
<evidence type="ECO:0000256" key="5">
    <source>
        <dbReference type="PIRNR" id="PIRNR001123"/>
    </source>
</evidence>
<comment type="cofactor">
    <cofactor evidence="1">
        <name>Zn(2+)</name>
        <dbReference type="ChEBI" id="CHEBI:29105"/>
    </cofactor>
</comment>
<comment type="similarity">
    <text evidence="5">Belongs to the peptidase M42 family.</text>
</comment>
<dbReference type="SUPFAM" id="SSF55031">
    <property type="entry name" value="Bacterial exopeptidase dimerisation domain"/>
    <property type="match status" value="1"/>
</dbReference>
<accession>A0ABR7T272</accession>
<dbReference type="Pfam" id="PF07687">
    <property type="entry name" value="M20_dimer"/>
    <property type="match status" value="1"/>
</dbReference>
<dbReference type="InterPro" id="IPR008007">
    <property type="entry name" value="Peptidase_M42"/>
</dbReference>
<dbReference type="NCBIfam" id="TIGR01883">
    <property type="entry name" value="PepT-like"/>
    <property type="match status" value="1"/>
</dbReference>
<comment type="caution">
    <text evidence="7">The sequence shown here is derived from an EMBL/GenBank/DDBJ whole genome shotgun (WGS) entry which is preliminary data.</text>
</comment>
<evidence type="ECO:0000256" key="2">
    <source>
        <dbReference type="ARBA" id="ARBA00022723"/>
    </source>
</evidence>
<dbReference type="EMBL" id="JACVHF010000009">
    <property type="protein sequence ID" value="MBC9784879.1"/>
    <property type="molecule type" value="Genomic_DNA"/>
</dbReference>
<keyword evidence="4" id="KW-0862">Zinc</keyword>
<dbReference type="Proteomes" id="UP000617402">
    <property type="component" value="Unassembled WGS sequence"/>
</dbReference>
<keyword evidence="8" id="KW-1185">Reference proteome</keyword>
<evidence type="ECO:0000256" key="3">
    <source>
        <dbReference type="ARBA" id="ARBA00022801"/>
    </source>
</evidence>
<sequence>MIDRQRIIEEFIELCTISSPGGGERQIADRLTATLTQMGFQVEEDDAGTKIPGNAGNLYGRLEGNGSDGAVFFSAHMDTVVPCDKVTPVVRNGAIYSDGTSILGADDKAGIVAILEALRVLLATGEKRPTIEVIFSVQEEGGLKGAKVFDIGRLQSKMGYVLDASGEPGTIITSAPFQNHVEAVLYGRTAHAGICPEEGVSAIKIASRAVHRMRLGRIDKETTANIGTINGGSATNIVPERVVITGEARSLREEKLEEQTRHMVECFQQAAKDLGGGAEVTVNQVYPGFILTEKDPVVALAVKAAQNLGFTPQLVPIGGGSDANIYNGAGLPTANLAIAMEKVHTKEEFITIDDLERNSRYVIEIIRQFAKKPSLS</sequence>
<feature type="domain" description="Peptidase M20 dimerisation" evidence="6">
    <location>
        <begin position="185"/>
        <end position="272"/>
    </location>
</feature>
<dbReference type="PANTHER" id="PTHR42994">
    <property type="entry name" value="PEPTIDASE T"/>
    <property type="match status" value="1"/>
</dbReference>
<dbReference type="PIRSF" id="PIRSF001123">
    <property type="entry name" value="PepA_GA"/>
    <property type="match status" value="1"/>
</dbReference>
<proteinExistence type="inferred from homology"/>
<dbReference type="PANTHER" id="PTHR42994:SF2">
    <property type="entry name" value="PEPTIDASE"/>
    <property type="match status" value="1"/>
</dbReference>
<keyword evidence="3" id="KW-0378">Hydrolase</keyword>
<evidence type="ECO:0000256" key="4">
    <source>
        <dbReference type="ARBA" id="ARBA00022833"/>
    </source>
</evidence>
<organism evidence="7 8">
    <name type="scientific">Heliobacterium chlorum</name>
    <dbReference type="NCBI Taxonomy" id="2698"/>
    <lineage>
        <taxon>Bacteria</taxon>
        <taxon>Bacillati</taxon>
        <taxon>Bacillota</taxon>
        <taxon>Clostridia</taxon>
        <taxon>Eubacteriales</taxon>
        <taxon>Heliobacteriaceae</taxon>
        <taxon>Heliobacterium</taxon>
    </lineage>
</organism>
<dbReference type="Pfam" id="PF01546">
    <property type="entry name" value="Peptidase_M20"/>
    <property type="match status" value="1"/>
</dbReference>
<dbReference type="Gene3D" id="3.30.70.360">
    <property type="match status" value="1"/>
</dbReference>